<evidence type="ECO:0000256" key="1">
    <source>
        <dbReference type="SAM" id="Coils"/>
    </source>
</evidence>
<feature type="region of interest" description="Disordered" evidence="2">
    <location>
        <begin position="340"/>
        <end position="377"/>
    </location>
</feature>
<dbReference type="AlphaFoldDB" id="A0A4P9XP63"/>
<evidence type="ECO:0000313" key="3">
    <source>
        <dbReference type="EMBL" id="RKP07766.1"/>
    </source>
</evidence>
<feature type="region of interest" description="Disordered" evidence="2">
    <location>
        <begin position="271"/>
        <end position="324"/>
    </location>
</feature>
<protein>
    <submittedName>
        <fullName evidence="3">Uncharacterized protein</fullName>
    </submittedName>
</protein>
<feature type="compositionally biased region" description="Basic and acidic residues" evidence="2">
    <location>
        <begin position="616"/>
        <end position="625"/>
    </location>
</feature>
<feature type="region of interest" description="Disordered" evidence="2">
    <location>
        <begin position="599"/>
        <end position="634"/>
    </location>
</feature>
<feature type="compositionally biased region" description="Low complexity" evidence="2">
    <location>
        <begin position="356"/>
        <end position="372"/>
    </location>
</feature>
<feature type="compositionally biased region" description="Polar residues" evidence="2">
    <location>
        <begin position="78"/>
        <end position="91"/>
    </location>
</feature>
<feature type="region of interest" description="Disordered" evidence="2">
    <location>
        <begin position="532"/>
        <end position="555"/>
    </location>
</feature>
<feature type="compositionally biased region" description="Polar residues" evidence="2">
    <location>
        <begin position="602"/>
        <end position="615"/>
    </location>
</feature>
<feature type="compositionally biased region" description="Low complexity" evidence="2">
    <location>
        <begin position="92"/>
        <end position="107"/>
    </location>
</feature>
<feature type="compositionally biased region" description="Pro residues" evidence="2">
    <location>
        <begin position="343"/>
        <end position="352"/>
    </location>
</feature>
<evidence type="ECO:0000313" key="4">
    <source>
        <dbReference type="Proteomes" id="UP000271241"/>
    </source>
</evidence>
<feature type="region of interest" description="Disordered" evidence="2">
    <location>
        <begin position="739"/>
        <end position="803"/>
    </location>
</feature>
<dbReference type="OrthoDB" id="5594393at2759"/>
<proteinExistence type="predicted"/>
<feature type="compositionally biased region" description="Acidic residues" evidence="2">
    <location>
        <begin position="449"/>
        <end position="473"/>
    </location>
</feature>
<reference evidence="4" key="1">
    <citation type="journal article" date="2018" name="Nat. Microbiol.">
        <title>Leveraging single-cell genomics to expand the fungal tree of life.</title>
        <authorList>
            <person name="Ahrendt S.R."/>
            <person name="Quandt C.A."/>
            <person name="Ciobanu D."/>
            <person name="Clum A."/>
            <person name="Salamov A."/>
            <person name="Andreopoulos B."/>
            <person name="Cheng J.F."/>
            <person name="Woyke T."/>
            <person name="Pelin A."/>
            <person name="Henrissat B."/>
            <person name="Reynolds N.K."/>
            <person name="Benny G.L."/>
            <person name="Smith M.E."/>
            <person name="James T.Y."/>
            <person name="Grigoriev I.V."/>
        </authorList>
    </citation>
    <scope>NUCLEOTIDE SEQUENCE [LARGE SCALE GENOMIC DNA]</scope>
    <source>
        <strain evidence="4">RSA 1356</strain>
    </source>
</reference>
<feature type="compositionally biased region" description="Polar residues" evidence="2">
    <location>
        <begin position="1"/>
        <end position="13"/>
    </location>
</feature>
<feature type="compositionally biased region" description="Basic and acidic residues" evidence="2">
    <location>
        <begin position="431"/>
        <end position="443"/>
    </location>
</feature>
<organism evidence="3 4">
    <name type="scientific">Thamnocephalis sphaerospora</name>
    <dbReference type="NCBI Taxonomy" id="78915"/>
    <lineage>
        <taxon>Eukaryota</taxon>
        <taxon>Fungi</taxon>
        <taxon>Fungi incertae sedis</taxon>
        <taxon>Zoopagomycota</taxon>
        <taxon>Zoopagomycotina</taxon>
        <taxon>Zoopagomycetes</taxon>
        <taxon>Zoopagales</taxon>
        <taxon>Sigmoideomycetaceae</taxon>
        <taxon>Thamnocephalis</taxon>
    </lineage>
</organism>
<feature type="compositionally biased region" description="Low complexity" evidence="2">
    <location>
        <begin position="46"/>
        <end position="57"/>
    </location>
</feature>
<dbReference type="Proteomes" id="UP000271241">
    <property type="component" value="Unassembled WGS sequence"/>
</dbReference>
<feature type="region of interest" description="Disordered" evidence="2">
    <location>
        <begin position="426"/>
        <end position="492"/>
    </location>
</feature>
<accession>A0A4P9XP63</accession>
<feature type="compositionally biased region" description="Acidic residues" evidence="2">
    <location>
        <begin position="774"/>
        <end position="794"/>
    </location>
</feature>
<keyword evidence="1" id="KW-0175">Coiled coil</keyword>
<name>A0A4P9XP63_9FUNG</name>
<evidence type="ECO:0000256" key="2">
    <source>
        <dbReference type="SAM" id="MobiDB-lite"/>
    </source>
</evidence>
<sequence>MPTRVATPTQFQRPSALPRPTPPTYQKGDGPRPPLPTGGSLNSIQATALANATAAATGSSRIPMVRRLAQDAAAPRESSATNADRPNASSDAASKSTANSGNGSNNGRITSTKGSGMVPKSPLTVVEEEERSGPASDDSYDDDEVLAVTGGVAGVRKMRQTATQTLAEFLRTTGPQDYHLAAARPPSRAQTPVKKRRSLFFRRKKKPPVRSASPAPGLIRQVVAAASAADGSGYLVPPSSANPVVARAMSPVQRSASWRLRRKFVALMPGLPGQPQLRTRPPSALRNRVAQADTGASAAINSAGGTDRDVAEQSAPGQSVMPEPLSPEAIAANNAARNALLPVPTPLSPPPGEGGSQPVSPLSPTEEPLSPVGKSLSSFQSEFSAALAAFLQRPDGNGATASSRIATFHSVYGDIQVDKALRRKRKVQFSRTDDLIDEREKVTSKAAAEEAEEHDSSVDDDDVSDDVSDDSDAESAVNVSAPNAPRRRLNSTGTQATLTGLCMACESKLRQPHALPSDVFSDDDEDGLELAHRFGRDDDDDEDDDDHGGRLRSRASMEELFSQARQSRRSVRHVQVQTSASFFPPPLAMAADALAPVPPPETSTMGTQCDFSGSTGRKEAGDVRPDANGSDNLDFDLDSNSVHSAESGSGDGAVNEILMQQTGLREQLQDAQECLRNERRERERLETAMTQARAKFDGVSAQAYKAIRSLMEERRVLMEETRRLRRLASDLVAAAAAAEAANSQHRRPRSAAGRRVYQRGTADRTSYIDSQGNGDDEDDEYADCDDVVTEDELNGDNPLVEAR</sequence>
<gene>
    <name evidence="3" type="ORF">THASP1DRAFT_30421</name>
</gene>
<keyword evidence="4" id="KW-1185">Reference proteome</keyword>
<feature type="compositionally biased region" description="Polar residues" evidence="2">
    <location>
        <begin position="763"/>
        <end position="773"/>
    </location>
</feature>
<feature type="compositionally biased region" description="Acidic residues" evidence="2">
    <location>
        <begin position="537"/>
        <end position="546"/>
    </location>
</feature>
<dbReference type="EMBL" id="KZ992675">
    <property type="protein sequence ID" value="RKP07766.1"/>
    <property type="molecule type" value="Genomic_DNA"/>
</dbReference>
<feature type="region of interest" description="Disordered" evidence="2">
    <location>
        <begin position="1"/>
        <end position="144"/>
    </location>
</feature>
<feature type="coiled-coil region" evidence="1">
    <location>
        <begin position="661"/>
        <end position="727"/>
    </location>
</feature>